<protein>
    <submittedName>
        <fullName evidence="1">Uncharacterized protein</fullName>
    </submittedName>
</protein>
<gene>
    <name evidence="1" type="ORF">GCM10009550_52770</name>
</gene>
<accession>A0ABN1RPF6</accession>
<reference evidence="1 2" key="1">
    <citation type="journal article" date="2019" name="Int. J. Syst. Evol. Microbiol.">
        <title>The Global Catalogue of Microorganisms (GCM) 10K type strain sequencing project: providing services to taxonomists for standard genome sequencing and annotation.</title>
        <authorList>
            <consortium name="The Broad Institute Genomics Platform"/>
            <consortium name="The Broad Institute Genome Sequencing Center for Infectious Disease"/>
            <person name="Wu L."/>
            <person name="Ma J."/>
        </authorList>
    </citation>
    <scope>NUCLEOTIDE SEQUENCE [LARGE SCALE GENOMIC DNA]</scope>
    <source>
        <strain evidence="1 2">JCM 10696</strain>
    </source>
</reference>
<dbReference type="Proteomes" id="UP001500665">
    <property type="component" value="Unassembled WGS sequence"/>
</dbReference>
<dbReference type="EMBL" id="BAAAHH010000025">
    <property type="protein sequence ID" value="GAA0960928.1"/>
    <property type="molecule type" value="Genomic_DNA"/>
</dbReference>
<comment type="caution">
    <text evidence="1">The sequence shown here is derived from an EMBL/GenBank/DDBJ whole genome shotgun (WGS) entry which is preliminary data.</text>
</comment>
<evidence type="ECO:0000313" key="1">
    <source>
        <dbReference type="EMBL" id="GAA0960928.1"/>
    </source>
</evidence>
<dbReference type="RefSeq" id="WP_344243654.1">
    <property type="nucleotide sequence ID" value="NZ_BAAAHH010000025.1"/>
</dbReference>
<organism evidence="1 2">
    <name type="scientific">Actinocorallia libanotica</name>
    <dbReference type="NCBI Taxonomy" id="46162"/>
    <lineage>
        <taxon>Bacteria</taxon>
        <taxon>Bacillati</taxon>
        <taxon>Actinomycetota</taxon>
        <taxon>Actinomycetes</taxon>
        <taxon>Streptosporangiales</taxon>
        <taxon>Thermomonosporaceae</taxon>
        <taxon>Actinocorallia</taxon>
    </lineage>
</organism>
<evidence type="ECO:0000313" key="2">
    <source>
        <dbReference type="Proteomes" id="UP001500665"/>
    </source>
</evidence>
<proteinExistence type="predicted"/>
<name>A0ABN1RPF6_9ACTN</name>
<keyword evidence="2" id="KW-1185">Reference proteome</keyword>
<sequence>MRAPAQGTSPLRRILVGIGERSPVGEMNGLNENREVTAVGHLLQVPSETADGFGCSAARLFDDHCGLVIDQSVQPVQ</sequence>